<dbReference type="NCBIfam" id="TIGR01930">
    <property type="entry name" value="AcCoA-C-Actrans"/>
    <property type="match status" value="1"/>
</dbReference>
<dbReference type="Pfam" id="PF02803">
    <property type="entry name" value="Thiolase_C"/>
    <property type="match status" value="1"/>
</dbReference>
<dbReference type="AlphaFoldDB" id="A0A645E535"/>
<gene>
    <name evidence="6" type="primary">thlA_32</name>
    <name evidence="6" type="ORF">SDC9_144070</name>
</gene>
<reference evidence="6" key="1">
    <citation type="submission" date="2019-08" db="EMBL/GenBank/DDBJ databases">
        <authorList>
            <person name="Kucharzyk K."/>
            <person name="Murdoch R.W."/>
            <person name="Higgins S."/>
            <person name="Loffler F."/>
        </authorList>
    </citation>
    <scope>NUCLEOTIDE SEQUENCE</scope>
</reference>
<sequence>MVDSLLHDGLHCAIMNYHMGVTAENVAQDYHISREAQDALAFESHRKSLAAQEEGLFDAEIVPVEIVKKGKSTFVSKDEGPKPETTPEILAKLKPVFREDGTVTAGNASSMNDGAAAVVLVSEKKLKELSLTPLAEIKSIVSYGVEPRVMGIGPMFAIPKVLKDAGLKKEDVGVFEVNEAFAAQCVAVIRDLDLPKELVNPVGSGISLGHPVGCTGIRLIVTMLHHMKRNQIRYGLASLCVGGGPAMATVLEYCTNT</sequence>
<dbReference type="SUPFAM" id="SSF53901">
    <property type="entry name" value="Thiolase-like"/>
    <property type="match status" value="2"/>
</dbReference>
<evidence type="ECO:0000259" key="4">
    <source>
        <dbReference type="Pfam" id="PF00108"/>
    </source>
</evidence>
<comment type="caution">
    <text evidence="6">The sequence shown here is derived from an EMBL/GenBank/DDBJ whole genome shotgun (WGS) entry which is preliminary data.</text>
</comment>
<organism evidence="6">
    <name type="scientific">bioreactor metagenome</name>
    <dbReference type="NCBI Taxonomy" id="1076179"/>
    <lineage>
        <taxon>unclassified sequences</taxon>
        <taxon>metagenomes</taxon>
        <taxon>ecological metagenomes</taxon>
    </lineage>
</organism>
<proteinExistence type="inferred from homology"/>
<comment type="similarity">
    <text evidence="1">Belongs to the thiolase-like superfamily. Thiolase family.</text>
</comment>
<dbReference type="Gene3D" id="3.40.47.10">
    <property type="match status" value="2"/>
</dbReference>
<dbReference type="InterPro" id="IPR020616">
    <property type="entry name" value="Thiolase_N"/>
</dbReference>
<evidence type="ECO:0000313" key="6">
    <source>
        <dbReference type="EMBL" id="MPM96904.1"/>
    </source>
</evidence>
<dbReference type="InterPro" id="IPR002155">
    <property type="entry name" value="Thiolase"/>
</dbReference>
<evidence type="ECO:0000256" key="3">
    <source>
        <dbReference type="ARBA" id="ARBA00023315"/>
    </source>
</evidence>
<evidence type="ECO:0000256" key="2">
    <source>
        <dbReference type="ARBA" id="ARBA00022679"/>
    </source>
</evidence>
<dbReference type="PROSITE" id="PS00099">
    <property type="entry name" value="THIOLASE_3"/>
    <property type="match status" value="1"/>
</dbReference>
<dbReference type="GO" id="GO:0003985">
    <property type="term" value="F:acetyl-CoA C-acetyltransferase activity"/>
    <property type="evidence" value="ECO:0007669"/>
    <property type="project" value="UniProtKB-EC"/>
</dbReference>
<protein>
    <submittedName>
        <fullName evidence="6">Acetyl-CoA acetyltransferase</fullName>
        <ecNumber evidence="6">2.3.1.9</ecNumber>
    </submittedName>
</protein>
<dbReference type="InterPro" id="IPR020617">
    <property type="entry name" value="Thiolase_C"/>
</dbReference>
<name>A0A645E535_9ZZZZ</name>
<dbReference type="InterPro" id="IPR020610">
    <property type="entry name" value="Thiolase_AS"/>
</dbReference>
<evidence type="ECO:0000259" key="5">
    <source>
        <dbReference type="Pfam" id="PF02803"/>
    </source>
</evidence>
<feature type="domain" description="Thiolase N-terminal" evidence="4">
    <location>
        <begin position="1"/>
        <end position="123"/>
    </location>
</feature>
<keyword evidence="3 6" id="KW-0012">Acyltransferase</keyword>
<evidence type="ECO:0000256" key="1">
    <source>
        <dbReference type="ARBA" id="ARBA00010982"/>
    </source>
</evidence>
<dbReference type="PANTHER" id="PTHR18919:SF107">
    <property type="entry name" value="ACETYL-COA ACETYLTRANSFERASE, CYTOSOLIC"/>
    <property type="match status" value="1"/>
</dbReference>
<dbReference type="InterPro" id="IPR016039">
    <property type="entry name" value="Thiolase-like"/>
</dbReference>
<dbReference type="PANTHER" id="PTHR18919">
    <property type="entry name" value="ACETYL-COA C-ACYLTRANSFERASE"/>
    <property type="match status" value="1"/>
</dbReference>
<dbReference type="EMBL" id="VSSQ01043240">
    <property type="protein sequence ID" value="MPM96904.1"/>
    <property type="molecule type" value="Genomic_DNA"/>
</dbReference>
<dbReference type="CDD" id="cd00751">
    <property type="entry name" value="thiolase"/>
    <property type="match status" value="1"/>
</dbReference>
<dbReference type="EC" id="2.3.1.9" evidence="6"/>
<feature type="domain" description="Thiolase C-terminal" evidence="5">
    <location>
        <begin position="131"/>
        <end position="252"/>
    </location>
</feature>
<accession>A0A645E535</accession>
<dbReference type="Pfam" id="PF00108">
    <property type="entry name" value="Thiolase_N"/>
    <property type="match status" value="1"/>
</dbReference>
<keyword evidence="2 6" id="KW-0808">Transferase</keyword>